<reference evidence="1 2" key="1">
    <citation type="submission" date="2018-04" db="EMBL/GenBank/DDBJ databases">
        <authorList>
            <person name="Go L.Y."/>
            <person name="Mitchell J.A."/>
        </authorList>
    </citation>
    <scope>NUCLEOTIDE SEQUENCE [LARGE SCALE GENOMIC DNA]</scope>
    <source>
        <strain evidence="1 2">KCJK7865</strain>
    </source>
</reference>
<evidence type="ECO:0000313" key="2">
    <source>
        <dbReference type="Proteomes" id="UP000244874"/>
    </source>
</evidence>
<dbReference type="Proteomes" id="UP000244874">
    <property type="component" value="Unassembled WGS sequence"/>
</dbReference>
<name>A0A2R7UNG0_PSEDL</name>
<proteinExistence type="predicted"/>
<evidence type="ECO:0000313" key="1">
    <source>
        <dbReference type="EMBL" id="PTU53621.1"/>
    </source>
</evidence>
<dbReference type="AlphaFoldDB" id="A0A2R7UNG0"/>
<protein>
    <submittedName>
        <fullName evidence="1">Uncharacterized protein</fullName>
    </submittedName>
</protein>
<organism evidence="1 2">
    <name type="scientific">Pseudomonas plecoglossicida</name>
    <dbReference type="NCBI Taxonomy" id="70775"/>
    <lineage>
        <taxon>Bacteria</taxon>
        <taxon>Pseudomonadati</taxon>
        <taxon>Pseudomonadota</taxon>
        <taxon>Gammaproteobacteria</taxon>
        <taxon>Pseudomonadales</taxon>
        <taxon>Pseudomonadaceae</taxon>
        <taxon>Pseudomonas</taxon>
    </lineage>
</organism>
<sequence>MSALQAHLIMVFIQLYRIRIRDRVIVEIFHFLIKRRPDSLIARMFDTQRVLFGINPLGHAQDKIERVFLQVFTVYQTSVFIGQQCLMNDQVTQTTLQPWKTITLPCRNCTPGLDTKPFGWRVFLCGAAHDFLSSLES</sequence>
<dbReference type="EMBL" id="QANO01000075">
    <property type="protein sequence ID" value="PTU53621.1"/>
    <property type="molecule type" value="Genomic_DNA"/>
</dbReference>
<gene>
    <name evidence="1" type="ORF">DBB42_03420</name>
</gene>
<comment type="caution">
    <text evidence="1">The sequence shown here is derived from an EMBL/GenBank/DDBJ whole genome shotgun (WGS) entry which is preliminary data.</text>
</comment>
<accession>A0A2R7UNG0</accession>